<keyword evidence="2" id="KW-0217">Developmental protein</keyword>
<dbReference type="EMBL" id="KB541241">
    <property type="protein sequence ID" value="EMP32243.1"/>
    <property type="molecule type" value="Genomic_DNA"/>
</dbReference>
<dbReference type="SMART" id="SM00442">
    <property type="entry name" value="FGF"/>
    <property type="match status" value="1"/>
</dbReference>
<evidence type="ECO:0000256" key="1">
    <source>
        <dbReference type="ARBA" id="ARBA00007936"/>
    </source>
</evidence>
<keyword evidence="3" id="KW-0221">Differentiation</keyword>
<dbReference type="Proteomes" id="UP000031443">
    <property type="component" value="Unassembled WGS sequence"/>
</dbReference>
<dbReference type="STRING" id="8469.M7BJN3"/>
<dbReference type="GO" id="GO:0008083">
    <property type="term" value="F:growth factor activity"/>
    <property type="evidence" value="ECO:0007669"/>
    <property type="project" value="InterPro"/>
</dbReference>
<evidence type="ECO:0000256" key="2">
    <source>
        <dbReference type="ARBA" id="ARBA00022473"/>
    </source>
</evidence>
<reference evidence="7" key="1">
    <citation type="journal article" date="2013" name="Nat. Genet.">
        <title>The draft genomes of soft-shell turtle and green sea turtle yield insights into the development and evolution of the turtle-specific body plan.</title>
        <authorList>
            <person name="Wang Z."/>
            <person name="Pascual-Anaya J."/>
            <person name="Zadissa A."/>
            <person name="Li W."/>
            <person name="Niimura Y."/>
            <person name="Huang Z."/>
            <person name="Li C."/>
            <person name="White S."/>
            <person name="Xiong Z."/>
            <person name="Fang D."/>
            <person name="Wang B."/>
            <person name="Ming Y."/>
            <person name="Chen Y."/>
            <person name="Zheng Y."/>
            <person name="Kuraku S."/>
            <person name="Pignatelli M."/>
            <person name="Herrero J."/>
            <person name="Beal K."/>
            <person name="Nozawa M."/>
            <person name="Li Q."/>
            <person name="Wang J."/>
            <person name="Zhang H."/>
            <person name="Yu L."/>
            <person name="Shigenobu S."/>
            <person name="Wang J."/>
            <person name="Liu J."/>
            <person name="Flicek P."/>
            <person name="Searle S."/>
            <person name="Wang J."/>
            <person name="Kuratani S."/>
            <person name="Yin Y."/>
            <person name="Aken B."/>
            <person name="Zhang G."/>
            <person name="Irie N."/>
        </authorList>
    </citation>
    <scope>NUCLEOTIDE SEQUENCE [LARGE SCALE GENOMIC DNA]</scope>
</reference>
<proteinExistence type="inferred from homology"/>
<dbReference type="GO" id="GO:0051781">
    <property type="term" value="P:positive regulation of cell division"/>
    <property type="evidence" value="ECO:0007669"/>
    <property type="project" value="UniProtKB-KW"/>
</dbReference>
<comment type="similarity">
    <text evidence="1 5">Belongs to the heparin-binding growth factors family.</text>
</comment>
<dbReference type="Gene3D" id="2.80.10.50">
    <property type="match status" value="1"/>
</dbReference>
<dbReference type="GO" id="GO:0030154">
    <property type="term" value="P:cell differentiation"/>
    <property type="evidence" value="ECO:0007669"/>
    <property type="project" value="UniProtKB-KW"/>
</dbReference>
<evidence type="ECO:0000256" key="5">
    <source>
        <dbReference type="RuleBase" id="RU049442"/>
    </source>
</evidence>
<dbReference type="InterPro" id="IPR002209">
    <property type="entry name" value="Fibroblast_GF_fam"/>
</dbReference>
<keyword evidence="4" id="KW-0497">Mitogen</keyword>
<evidence type="ECO:0000313" key="7">
    <source>
        <dbReference type="Proteomes" id="UP000031443"/>
    </source>
</evidence>
<dbReference type="SUPFAM" id="SSF50353">
    <property type="entry name" value="Cytokine"/>
    <property type="match status" value="1"/>
</dbReference>
<name>M7BJN3_CHEMY</name>
<dbReference type="InterPro" id="IPR008996">
    <property type="entry name" value="IL1/FGF"/>
</dbReference>
<accession>M7BJN3</accession>
<protein>
    <recommendedName>
        <fullName evidence="5">Fibroblast growth factor</fullName>
        <shortName evidence="5">FGF</shortName>
    </recommendedName>
</protein>
<sequence length="157" mass="17704">MAEGEITTFTALTEKFNLPVGNYKKPKLLYCSNGGHFLRILPDGKVDGTRDRSDQHIQLQLSAESVGEVYIKSTESGQFLAMDPNGLLYGSGWAVTQREYECMYVQHQNGKSVGKLHTMHCSQCRCKCRKCGHTRALAAVSVDRLQRFPYCALRRRV</sequence>
<evidence type="ECO:0000313" key="6">
    <source>
        <dbReference type="EMBL" id="EMP32243.1"/>
    </source>
</evidence>
<dbReference type="Pfam" id="PF00167">
    <property type="entry name" value="FGF"/>
    <property type="match status" value="1"/>
</dbReference>
<keyword evidence="7" id="KW-1185">Reference proteome</keyword>
<dbReference type="PRINTS" id="PR00263">
    <property type="entry name" value="HBGFFGF"/>
</dbReference>
<evidence type="ECO:0000256" key="4">
    <source>
        <dbReference type="ARBA" id="ARBA00023246"/>
    </source>
</evidence>
<dbReference type="AlphaFoldDB" id="M7BJN3"/>
<organism evidence="6 7">
    <name type="scientific">Chelonia mydas</name>
    <name type="common">Green sea-turtle</name>
    <name type="synonym">Chelonia agassizi</name>
    <dbReference type="NCBI Taxonomy" id="8469"/>
    <lineage>
        <taxon>Eukaryota</taxon>
        <taxon>Metazoa</taxon>
        <taxon>Chordata</taxon>
        <taxon>Craniata</taxon>
        <taxon>Vertebrata</taxon>
        <taxon>Euteleostomi</taxon>
        <taxon>Archelosauria</taxon>
        <taxon>Testudinata</taxon>
        <taxon>Testudines</taxon>
        <taxon>Cryptodira</taxon>
        <taxon>Durocryptodira</taxon>
        <taxon>Americhelydia</taxon>
        <taxon>Chelonioidea</taxon>
        <taxon>Cheloniidae</taxon>
        <taxon>Chelonia</taxon>
    </lineage>
</organism>
<evidence type="ECO:0000256" key="3">
    <source>
        <dbReference type="ARBA" id="ARBA00022782"/>
    </source>
</evidence>
<gene>
    <name evidence="6" type="ORF">UY3_10608</name>
</gene>
<dbReference type="PANTHER" id="PTHR11486">
    <property type="entry name" value="FIBROBLAST GROWTH FACTOR"/>
    <property type="match status" value="1"/>
</dbReference>